<name>A0A3Q7FKF7_SOLLC</name>
<evidence type="ECO:0000256" key="1">
    <source>
        <dbReference type="ARBA" id="ARBA00004609"/>
    </source>
</evidence>
<evidence type="ECO:0000256" key="2">
    <source>
        <dbReference type="ARBA" id="ARBA00005507"/>
    </source>
</evidence>
<feature type="domain" description="COBRA C-terminal" evidence="8">
    <location>
        <begin position="12"/>
        <end position="40"/>
    </location>
</feature>
<dbReference type="Pfam" id="PF25079">
    <property type="entry name" value="COB_C"/>
    <property type="match status" value="1"/>
</dbReference>
<reference evidence="9" key="1">
    <citation type="journal article" date="2012" name="Nature">
        <title>The tomato genome sequence provides insights into fleshy fruit evolution.</title>
        <authorList>
            <consortium name="Tomato Genome Consortium"/>
        </authorList>
    </citation>
    <scope>NUCLEOTIDE SEQUENCE [LARGE SCALE GENOMIC DNA]</scope>
    <source>
        <strain evidence="9">cv. Heinz 1706</strain>
    </source>
</reference>
<dbReference type="STRING" id="4081.A0A3Q7FKF7"/>
<evidence type="ECO:0000256" key="3">
    <source>
        <dbReference type="ARBA" id="ARBA00022622"/>
    </source>
</evidence>
<keyword evidence="7" id="KW-0812">Transmembrane</keyword>
<keyword evidence="7" id="KW-1133">Transmembrane helix</keyword>
<keyword evidence="3" id="KW-0336">GPI-anchor</keyword>
<protein>
    <recommendedName>
        <fullName evidence="8">COBRA C-terminal domain-containing protein</fullName>
    </recommendedName>
</protein>
<dbReference type="EnsemblPlants" id="Solyc02g064790.1.1">
    <property type="protein sequence ID" value="Solyc02g064790.1.1.1"/>
    <property type="gene ID" value="Solyc02g064790.1"/>
</dbReference>
<evidence type="ECO:0000259" key="8">
    <source>
        <dbReference type="Pfam" id="PF25079"/>
    </source>
</evidence>
<sequence length="69" mass="7750">MSSPSCYSPTLFSFKNGWAFPHTVYFNGDYCVMPLPDSYPSLPNGTSKREASLFMTYNVFILVLALLIT</sequence>
<dbReference type="PANTHER" id="PTHR31673:SF3">
    <property type="entry name" value="COBRA-LIKE PROTEIN 4"/>
    <property type="match status" value="1"/>
</dbReference>
<dbReference type="AlphaFoldDB" id="A0A3Q7FKF7"/>
<dbReference type="GO" id="GO:0010215">
    <property type="term" value="P:cellulose microfibril organization"/>
    <property type="evidence" value="ECO:0007669"/>
    <property type="project" value="InterPro"/>
</dbReference>
<comment type="similarity">
    <text evidence="2">Belongs to the COBRA family.</text>
</comment>
<dbReference type="InterPro" id="IPR006918">
    <property type="entry name" value="COBRA_pln"/>
</dbReference>
<reference evidence="9" key="2">
    <citation type="submission" date="2019-01" db="UniProtKB">
        <authorList>
            <consortium name="EnsemblPlants"/>
        </authorList>
    </citation>
    <scope>IDENTIFICATION</scope>
    <source>
        <strain evidence="9">cv. Heinz 1706</strain>
    </source>
</reference>
<keyword evidence="6" id="KW-0449">Lipoprotein</keyword>
<keyword evidence="5" id="KW-0325">Glycoprotein</keyword>
<evidence type="ECO:0000313" key="10">
    <source>
        <dbReference type="Proteomes" id="UP000004994"/>
    </source>
</evidence>
<dbReference type="Proteomes" id="UP000004994">
    <property type="component" value="Chromosome 2"/>
</dbReference>
<dbReference type="PANTHER" id="PTHR31673">
    <property type="entry name" value="PROTEIN COBRA"/>
    <property type="match status" value="1"/>
</dbReference>
<dbReference type="GO" id="GO:0098552">
    <property type="term" value="C:side of membrane"/>
    <property type="evidence" value="ECO:0007669"/>
    <property type="project" value="UniProtKB-KW"/>
</dbReference>
<dbReference type="Gramene" id="Solyc02g064790.1.1">
    <property type="protein sequence ID" value="Solyc02g064790.1.1.1"/>
    <property type="gene ID" value="Solyc02g064790.1"/>
</dbReference>
<evidence type="ECO:0000256" key="7">
    <source>
        <dbReference type="SAM" id="Phobius"/>
    </source>
</evidence>
<keyword evidence="4" id="KW-0732">Signal</keyword>
<organism evidence="9">
    <name type="scientific">Solanum lycopersicum</name>
    <name type="common">Tomato</name>
    <name type="synonym">Lycopersicon esculentum</name>
    <dbReference type="NCBI Taxonomy" id="4081"/>
    <lineage>
        <taxon>Eukaryota</taxon>
        <taxon>Viridiplantae</taxon>
        <taxon>Streptophyta</taxon>
        <taxon>Embryophyta</taxon>
        <taxon>Tracheophyta</taxon>
        <taxon>Spermatophyta</taxon>
        <taxon>Magnoliopsida</taxon>
        <taxon>eudicotyledons</taxon>
        <taxon>Gunneridae</taxon>
        <taxon>Pentapetalae</taxon>
        <taxon>asterids</taxon>
        <taxon>lamiids</taxon>
        <taxon>Solanales</taxon>
        <taxon>Solanaceae</taxon>
        <taxon>Solanoideae</taxon>
        <taxon>Solaneae</taxon>
        <taxon>Solanum</taxon>
        <taxon>Solanum subgen. Lycopersicon</taxon>
    </lineage>
</organism>
<proteinExistence type="inferred from homology"/>
<comment type="subcellular location">
    <subcellularLocation>
        <location evidence="1">Cell membrane</location>
        <topology evidence="1">Lipid-anchor</topology>
        <topology evidence="1">GPI-anchor</topology>
    </subcellularLocation>
</comment>
<dbReference type="InterPro" id="IPR056900">
    <property type="entry name" value="COB_C"/>
</dbReference>
<feature type="transmembrane region" description="Helical" evidence="7">
    <location>
        <begin position="51"/>
        <end position="68"/>
    </location>
</feature>
<accession>A0A3Q7FKF7</accession>
<dbReference type="InParanoid" id="A0A3Q7FKF7"/>
<keyword evidence="10" id="KW-1185">Reference proteome</keyword>
<dbReference type="PaxDb" id="4081-Solyc02g064790.1.1"/>
<evidence type="ECO:0000313" key="9">
    <source>
        <dbReference type="EnsemblPlants" id="Solyc02g064790.1.1.1"/>
    </source>
</evidence>
<keyword evidence="7" id="KW-0472">Membrane</keyword>
<evidence type="ECO:0000256" key="4">
    <source>
        <dbReference type="ARBA" id="ARBA00022729"/>
    </source>
</evidence>
<evidence type="ECO:0000256" key="5">
    <source>
        <dbReference type="ARBA" id="ARBA00023180"/>
    </source>
</evidence>
<evidence type="ECO:0000256" key="6">
    <source>
        <dbReference type="ARBA" id="ARBA00023288"/>
    </source>
</evidence>
<dbReference type="GO" id="GO:0005886">
    <property type="term" value="C:plasma membrane"/>
    <property type="evidence" value="ECO:0007669"/>
    <property type="project" value="UniProtKB-SubCell"/>
</dbReference>